<evidence type="ECO:0000313" key="2">
    <source>
        <dbReference type="EMBL" id="RYV50906.1"/>
    </source>
</evidence>
<accession>A0A4Q5MZ00</accession>
<gene>
    <name evidence="2" type="ORF">EUA98_10980</name>
</gene>
<dbReference type="AlphaFoldDB" id="A0A4Q5MZ00"/>
<dbReference type="InterPro" id="IPR007361">
    <property type="entry name" value="DUF427"/>
</dbReference>
<name>A0A4Q5MZ00_9MICO</name>
<proteinExistence type="predicted"/>
<reference evidence="2 3" key="1">
    <citation type="submission" date="2019-01" db="EMBL/GenBank/DDBJ databases">
        <title>Novel species of Cellulomonas.</title>
        <authorList>
            <person name="Liu Q."/>
            <person name="Xin Y.-H."/>
        </authorList>
    </citation>
    <scope>NUCLEOTIDE SEQUENCE [LARGE SCALE GENOMIC DNA]</scope>
    <source>
        <strain evidence="2 3">HLT2-17</strain>
    </source>
</reference>
<dbReference type="OrthoDB" id="285364at2"/>
<dbReference type="PANTHER" id="PTHR43058:SF1">
    <property type="entry name" value="DUF427 DOMAIN-CONTAINING PROTEIN"/>
    <property type="match status" value="1"/>
</dbReference>
<dbReference type="RefSeq" id="WP_130102728.1">
    <property type="nucleotide sequence ID" value="NZ_SDWW01000024.1"/>
</dbReference>
<dbReference type="Gene3D" id="2.170.150.40">
    <property type="entry name" value="Domain of unknown function (DUF427)"/>
    <property type="match status" value="1"/>
</dbReference>
<organism evidence="2 3">
    <name type="scientific">Pengzhenrongella frigida</name>
    <dbReference type="NCBI Taxonomy" id="1259133"/>
    <lineage>
        <taxon>Bacteria</taxon>
        <taxon>Bacillati</taxon>
        <taxon>Actinomycetota</taxon>
        <taxon>Actinomycetes</taxon>
        <taxon>Micrococcales</taxon>
        <taxon>Pengzhenrongella</taxon>
    </lineage>
</organism>
<dbReference type="EMBL" id="SDWW01000024">
    <property type="protein sequence ID" value="RYV50906.1"/>
    <property type="molecule type" value="Genomic_DNA"/>
</dbReference>
<sequence length="171" mass="18755">MRHRPPAPPVARIVPGPGQESVWDYPRPPRLEATVERVVVRFAGRVVADTRAAVRVLETSHPPVYYLPRAAFADGVLVEVPGSSLCEFKGSARYLDVRVGDTVASRAAWYYPEPWPGYDELRDRVALYPGTMESCEVDGEVVQAQEGGFYGGWITARVVGPFKGAPGTLGW</sequence>
<dbReference type="Pfam" id="PF04248">
    <property type="entry name" value="NTP_transf_9"/>
    <property type="match status" value="1"/>
</dbReference>
<protein>
    <submittedName>
        <fullName evidence="2">DUF427 domain-containing protein</fullName>
    </submittedName>
</protein>
<dbReference type="InterPro" id="IPR038694">
    <property type="entry name" value="DUF427_sf"/>
</dbReference>
<dbReference type="Proteomes" id="UP000293764">
    <property type="component" value="Unassembled WGS sequence"/>
</dbReference>
<comment type="caution">
    <text evidence="2">The sequence shown here is derived from an EMBL/GenBank/DDBJ whole genome shotgun (WGS) entry which is preliminary data.</text>
</comment>
<evidence type="ECO:0000313" key="3">
    <source>
        <dbReference type="Proteomes" id="UP000293764"/>
    </source>
</evidence>
<evidence type="ECO:0000259" key="1">
    <source>
        <dbReference type="Pfam" id="PF04248"/>
    </source>
</evidence>
<dbReference type="PANTHER" id="PTHR43058">
    <property type="entry name" value="SLR0655 PROTEIN"/>
    <property type="match status" value="1"/>
</dbReference>
<keyword evidence="3" id="KW-1185">Reference proteome</keyword>
<feature type="domain" description="DUF427" evidence="1">
    <location>
        <begin position="38"/>
        <end position="129"/>
    </location>
</feature>